<evidence type="ECO:0000313" key="3">
    <source>
        <dbReference type="Proteomes" id="UP001267290"/>
    </source>
</evidence>
<dbReference type="EMBL" id="JAVDSB010000003">
    <property type="protein sequence ID" value="MDR6551424.1"/>
    <property type="molecule type" value="Genomic_DNA"/>
</dbReference>
<name>A0ABU1NVC0_9BACL</name>
<keyword evidence="1" id="KW-0812">Transmembrane</keyword>
<feature type="transmembrane region" description="Helical" evidence="1">
    <location>
        <begin position="140"/>
        <end position="160"/>
    </location>
</feature>
<feature type="transmembrane region" description="Helical" evidence="1">
    <location>
        <begin position="45"/>
        <end position="66"/>
    </location>
</feature>
<feature type="transmembrane region" description="Helical" evidence="1">
    <location>
        <begin position="113"/>
        <end position="133"/>
    </location>
</feature>
<dbReference type="Proteomes" id="UP001267290">
    <property type="component" value="Unassembled WGS sequence"/>
</dbReference>
<evidence type="ECO:0000256" key="1">
    <source>
        <dbReference type="SAM" id="Phobius"/>
    </source>
</evidence>
<accession>A0ABU1NVC0</accession>
<dbReference type="RefSeq" id="WP_310227103.1">
    <property type="nucleotide sequence ID" value="NZ_JAVDSB010000003.1"/>
</dbReference>
<dbReference type="InterPro" id="IPR053824">
    <property type="entry name" value="DUF7010"/>
</dbReference>
<gene>
    <name evidence="2" type="ORF">J2736_002611</name>
</gene>
<dbReference type="Pfam" id="PF22765">
    <property type="entry name" value="DUF7010"/>
    <property type="match status" value="1"/>
</dbReference>
<keyword evidence="1" id="KW-0472">Membrane</keyword>
<evidence type="ECO:0008006" key="4">
    <source>
        <dbReference type="Google" id="ProtNLM"/>
    </source>
</evidence>
<feature type="transmembrane region" description="Helical" evidence="1">
    <location>
        <begin position="12"/>
        <end position="33"/>
    </location>
</feature>
<comment type="caution">
    <text evidence="2">The sequence shown here is derived from an EMBL/GenBank/DDBJ whole genome shotgun (WGS) entry which is preliminary data.</text>
</comment>
<protein>
    <recommendedName>
        <fullName evidence="4">Permease</fullName>
    </recommendedName>
</protein>
<keyword evidence="1" id="KW-1133">Transmembrane helix</keyword>
<evidence type="ECO:0000313" key="2">
    <source>
        <dbReference type="EMBL" id="MDR6551424.1"/>
    </source>
</evidence>
<sequence length="208" mass="22946">MMSQLVKLSKANVLGAANGIMFMTFFGALWSSIGIVGSHQLGAPWPLMLSAIVTLILLSGAISLFVKSRSIRHTVTPEEKEDTKQLNRKFGLIFGLEGVAIFLASVICQSLDHFELFFPIMAMIVGIHFFPLASLFREKFYYGTGGVLCLLGIISLNIPIDGTFGHVSLVPRSIFIGFGSSVTLWATGLRIWMMLRHKQKQAPHSHQH</sequence>
<feature type="transmembrane region" description="Helical" evidence="1">
    <location>
        <begin position="172"/>
        <end position="192"/>
    </location>
</feature>
<keyword evidence="3" id="KW-1185">Reference proteome</keyword>
<proteinExistence type="predicted"/>
<reference evidence="2 3" key="1">
    <citation type="submission" date="2023-07" db="EMBL/GenBank/DDBJ databases">
        <title>Sorghum-associated microbial communities from plants grown in Nebraska, USA.</title>
        <authorList>
            <person name="Schachtman D."/>
        </authorList>
    </citation>
    <scope>NUCLEOTIDE SEQUENCE [LARGE SCALE GENOMIC DNA]</scope>
    <source>
        <strain evidence="2 3">CC258</strain>
    </source>
</reference>
<feature type="transmembrane region" description="Helical" evidence="1">
    <location>
        <begin position="90"/>
        <end position="107"/>
    </location>
</feature>
<organism evidence="2 3">
    <name type="scientific">Paenibacillus qinlingensis</name>
    <dbReference type="NCBI Taxonomy" id="1837343"/>
    <lineage>
        <taxon>Bacteria</taxon>
        <taxon>Bacillati</taxon>
        <taxon>Bacillota</taxon>
        <taxon>Bacilli</taxon>
        <taxon>Bacillales</taxon>
        <taxon>Paenibacillaceae</taxon>
        <taxon>Paenibacillus</taxon>
    </lineage>
</organism>